<dbReference type="OrthoDB" id="3687641at2759"/>
<evidence type="ECO:0000256" key="1">
    <source>
        <dbReference type="ARBA" id="ARBA00035112"/>
    </source>
</evidence>
<organism evidence="4 5">
    <name type="scientific">Xylaria flabelliformis</name>
    <dbReference type="NCBI Taxonomy" id="2512241"/>
    <lineage>
        <taxon>Eukaryota</taxon>
        <taxon>Fungi</taxon>
        <taxon>Dikarya</taxon>
        <taxon>Ascomycota</taxon>
        <taxon>Pezizomycotina</taxon>
        <taxon>Sordariomycetes</taxon>
        <taxon>Xylariomycetidae</taxon>
        <taxon>Xylariales</taxon>
        <taxon>Xylariaceae</taxon>
        <taxon>Xylaria</taxon>
    </lineage>
</organism>
<proteinExistence type="inferred from homology"/>
<feature type="compositionally biased region" description="Basic and acidic residues" evidence="2">
    <location>
        <begin position="23"/>
        <end position="34"/>
    </location>
</feature>
<comment type="caution">
    <text evidence="4">The sequence shown here is derived from an EMBL/GenBank/DDBJ whole genome shotgun (WGS) entry which is preliminary data.</text>
</comment>
<evidence type="ECO:0000256" key="3">
    <source>
        <dbReference type="SAM" id="Phobius"/>
    </source>
</evidence>
<comment type="similarity">
    <text evidence="1">Belongs to the ustYa family.</text>
</comment>
<dbReference type="PANTHER" id="PTHR33365">
    <property type="entry name" value="YALI0B05434P"/>
    <property type="match status" value="1"/>
</dbReference>
<sequence>MLSDDSISHSSESLGLLTATESSKSKGEQLEPVHRQVGSTKSGYPWLALIILLLASLLYNVLQAVQASRGDNCVSLIGGLRTDQHDSFTEESMWSDTSNMTALDKLWSDMDVNPGIIQLPKDARLGSTQTFPWDQSKGLYMLDSYHSLHCLKNIYAYVRMRQRDDSGGPTAGHIFHCLADIRLSVLCEADDTVLPFLGKTKVEVPAPKRMCRSWKRLEGYANKNSACFQRREDDDPLHDSLFEYMNCPASSPYYNLVQDLRKLNDA</sequence>
<accession>A0A553HJ44</accession>
<dbReference type="InterPro" id="IPR021765">
    <property type="entry name" value="UstYa-like"/>
</dbReference>
<evidence type="ECO:0000313" key="4">
    <source>
        <dbReference type="EMBL" id="TRX87977.1"/>
    </source>
</evidence>
<evidence type="ECO:0000313" key="5">
    <source>
        <dbReference type="Proteomes" id="UP000319160"/>
    </source>
</evidence>
<keyword evidence="3" id="KW-0812">Transmembrane</keyword>
<reference evidence="5" key="1">
    <citation type="submission" date="2019-06" db="EMBL/GenBank/DDBJ databases">
        <title>Draft genome sequence of the griseofulvin-producing fungus Xylaria cubensis strain G536.</title>
        <authorList>
            <person name="Mead M.E."/>
            <person name="Raja H.A."/>
            <person name="Steenwyk J.L."/>
            <person name="Knowles S.L."/>
            <person name="Oberlies N.H."/>
            <person name="Rokas A."/>
        </authorList>
    </citation>
    <scope>NUCLEOTIDE SEQUENCE [LARGE SCALE GENOMIC DNA]</scope>
    <source>
        <strain evidence="5">G536</strain>
    </source>
</reference>
<feature type="transmembrane region" description="Helical" evidence="3">
    <location>
        <begin position="43"/>
        <end position="62"/>
    </location>
</feature>
<feature type="compositionally biased region" description="Low complexity" evidence="2">
    <location>
        <begin position="1"/>
        <end position="17"/>
    </location>
</feature>
<keyword evidence="3" id="KW-0472">Membrane</keyword>
<dbReference type="AlphaFoldDB" id="A0A553HJ44"/>
<dbReference type="EMBL" id="VFLP01000105">
    <property type="protein sequence ID" value="TRX87977.1"/>
    <property type="molecule type" value="Genomic_DNA"/>
</dbReference>
<dbReference type="GO" id="GO:0043386">
    <property type="term" value="P:mycotoxin biosynthetic process"/>
    <property type="evidence" value="ECO:0007669"/>
    <property type="project" value="InterPro"/>
</dbReference>
<evidence type="ECO:0000256" key="2">
    <source>
        <dbReference type="SAM" id="MobiDB-lite"/>
    </source>
</evidence>
<keyword evidence="5" id="KW-1185">Reference proteome</keyword>
<protein>
    <recommendedName>
        <fullName evidence="6">DUF3328 domain-containing protein</fullName>
    </recommendedName>
</protein>
<gene>
    <name evidence="4" type="ORF">FHL15_011118</name>
</gene>
<dbReference type="Pfam" id="PF11807">
    <property type="entry name" value="UstYa"/>
    <property type="match status" value="1"/>
</dbReference>
<dbReference type="STRING" id="2512241.A0A553HJ44"/>
<dbReference type="PANTHER" id="PTHR33365:SF6">
    <property type="entry name" value="OXIDASE USTYA"/>
    <property type="match status" value="1"/>
</dbReference>
<name>A0A553HJ44_9PEZI</name>
<evidence type="ECO:0008006" key="6">
    <source>
        <dbReference type="Google" id="ProtNLM"/>
    </source>
</evidence>
<keyword evidence="3" id="KW-1133">Transmembrane helix</keyword>
<dbReference type="Proteomes" id="UP000319160">
    <property type="component" value="Unassembled WGS sequence"/>
</dbReference>
<feature type="region of interest" description="Disordered" evidence="2">
    <location>
        <begin position="1"/>
        <end position="34"/>
    </location>
</feature>